<keyword evidence="4" id="KW-1185">Reference proteome</keyword>
<dbReference type="RefSeq" id="WP_252663774.1">
    <property type="nucleotide sequence ID" value="NZ_CP098611.1"/>
</dbReference>
<dbReference type="Pfam" id="PF03781">
    <property type="entry name" value="FGE-sulfatase"/>
    <property type="match status" value="1"/>
</dbReference>
<evidence type="ECO:0000256" key="1">
    <source>
        <dbReference type="SAM" id="MobiDB-lite"/>
    </source>
</evidence>
<feature type="region of interest" description="Disordered" evidence="1">
    <location>
        <begin position="34"/>
        <end position="55"/>
    </location>
</feature>
<accession>A0ABY5ARA2</accession>
<gene>
    <name evidence="3" type="ORF">NEA10_03165</name>
</gene>
<reference evidence="3" key="1">
    <citation type="submission" date="2022-06" db="EMBL/GenBank/DDBJ databases">
        <title>Genome sequence of Phormidium yuhuli AB48 isolated from an industrial photobioreactor environment.</title>
        <authorList>
            <person name="Qiu Y."/>
            <person name="Noonan A.J.C."/>
            <person name="Dofher K."/>
            <person name="Koch M."/>
            <person name="Kieft B."/>
            <person name="Lin X."/>
            <person name="Ziels R.M."/>
            <person name="Hallam S.J."/>
        </authorList>
    </citation>
    <scope>NUCLEOTIDE SEQUENCE</scope>
    <source>
        <strain evidence="3">AB48</strain>
    </source>
</reference>
<proteinExistence type="predicted"/>
<dbReference type="PANTHER" id="PTHR23150">
    <property type="entry name" value="SULFATASE MODIFYING FACTOR 1, 2"/>
    <property type="match status" value="1"/>
</dbReference>
<dbReference type="EMBL" id="CP098611">
    <property type="protein sequence ID" value="USR91744.1"/>
    <property type="molecule type" value="Genomic_DNA"/>
</dbReference>
<evidence type="ECO:0000313" key="3">
    <source>
        <dbReference type="EMBL" id="USR91744.1"/>
    </source>
</evidence>
<dbReference type="InterPro" id="IPR016187">
    <property type="entry name" value="CTDL_fold"/>
</dbReference>
<dbReference type="InterPro" id="IPR005532">
    <property type="entry name" value="SUMF_dom"/>
</dbReference>
<protein>
    <submittedName>
        <fullName evidence="3">Formylglycine-generating enzyme family protein</fullName>
    </submittedName>
</protein>
<dbReference type="InterPro" id="IPR042095">
    <property type="entry name" value="SUMF_sf"/>
</dbReference>
<dbReference type="Proteomes" id="UP001056708">
    <property type="component" value="Chromosome"/>
</dbReference>
<evidence type="ECO:0000313" key="4">
    <source>
        <dbReference type="Proteomes" id="UP001056708"/>
    </source>
</evidence>
<organism evidence="3 4">
    <name type="scientific">Phormidium yuhuli AB48</name>
    <dbReference type="NCBI Taxonomy" id="2940671"/>
    <lineage>
        <taxon>Bacteria</taxon>
        <taxon>Bacillati</taxon>
        <taxon>Cyanobacteriota</taxon>
        <taxon>Cyanophyceae</taxon>
        <taxon>Oscillatoriophycideae</taxon>
        <taxon>Oscillatoriales</taxon>
        <taxon>Oscillatoriaceae</taxon>
        <taxon>Phormidium</taxon>
        <taxon>Phormidium yuhuli</taxon>
    </lineage>
</organism>
<dbReference type="Gene3D" id="3.90.1580.10">
    <property type="entry name" value="paralog of FGE (formylglycine-generating enzyme)"/>
    <property type="match status" value="1"/>
</dbReference>
<evidence type="ECO:0000259" key="2">
    <source>
        <dbReference type="Pfam" id="PF03781"/>
    </source>
</evidence>
<dbReference type="PANTHER" id="PTHR23150:SF19">
    <property type="entry name" value="FORMYLGLYCINE-GENERATING ENZYME"/>
    <property type="match status" value="1"/>
</dbReference>
<feature type="domain" description="Sulfatase-modifying factor enzyme-like" evidence="2">
    <location>
        <begin position="28"/>
        <end position="263"/>
    </location>
</feature>
<name>A0ABY5ARA2_9CYAN</name>
<sequence>MPLTLHKRQAQNQYYDEPLGAGVLPLRMMSIPPGTFLMGSPDDEPERSNDESPQHPVTVSPFFMGKYPVTQAQWRLVAAMPQVERELDPDPSHFKGDNRPVERVSWYDAMEFCARLSAHTGREYRLPSEAEWEYACRAGTTTPFHFGEMITTEVANYDGNYIYNGGPKGDNRGETTPVGHFGIANAWGLSDMHGNVWEWCLDHWHNNYGKAPTDGSAWLSEDEGSRRVLRGGSWLFIPRNCRSAYRLNNNPRYGNSFNGFRLVSVAPRTL</sequence>
<dbReference type="SUPFAM" id="SSF56436">
    <property type="entry name" value="C-type lectin-like"/>
    <property type="match status" value="1"/>
</dbReference>
<dbReference type="InterPro" id="IPR051043">
    <property type="entry name" value="Sulfatase_Mod_Factor_Kinase"/>
</dbReference>